<dbReference type="OrthoDB" id="982181at2759"/>
<feature type="coiled-coil region" evidence="1">
    <location>
        <begin position="69"/>
        <end position="99"/>
    </location>
</feature>
<name>A0A8X7WMY6_BRACI</name>
<evidence type="ECO:0000256" key="2">
    <source>
        <dbReference type="SAM" id="MobiDB-lite"/>
    </source>
</evidence>
<evidence type="ECO:0008006" key="5">
    <source>
        <dbReference type="Google" id="ProtNLM"/>
    </source>
</evidence>
<protein>
    <recommendedName>
        <fullName evidence="5">High mobility group B protein 6</fullName>
    </recommendedName>
</protein>
<evidence type="ECO:0000313" key="3">
    <source>
        <dbReference type="EMBL" id="KAG2333196.1"/>
    </source>
</evidence>
<comment type="caution">
    <text evidence="3">The sequence shown here is derived from an EMBL/GenBank/DDBJ whole genome shotgun (WGS) entry which is preliminary data.</text>
</comment>
<dbReference type="Proteomes" id="UP000886595">
    <property type="component" value="Unassembled WGS sequence"/>
</dbReference>
<dbReference type="EMBL" id="JAAMPC010000001">
    <property type="protein sequence ID" value="KAG2333196.1"/>
    <property type="molecule type" value="Genomic_DNA"/>
</dbReference>
<reference evidence="3 4" key="1">
    <citation type="submission" date="2020-02" db="EMBL/GenBank/DDBJ databases">
        <authorList>
            <person name="Ma Q."/>
            <person name="Huang Y."/>
            <person name="Song X."/>
            <person name="Pei D."/>
        </authorList>
    </citation>
    <scope>NUCLEOTIDE SEQUENCE [LARGE SCALE GENOMIC DNA]</scope>
    <source>
        <strain evidence="3">Sxm20200214</strain>
        <tissue evidence="3">Leaf</tissue>
    </source>
</reference>
<organism evidence="3 4">
    <name type="scientific">Brassica carinata</name>
    <name type="common">Ethiopian mustard</name>
    <name type="synonym">Abyssinian cabbage</name>
    <dbReference type="NCBI Taxonomy" id="52824"/>
    <lineage>
        <taxon>Eukaryota</taxon>
        <taxon>Viridiplantae</taxon>
        <taxon>Streptophyta</taxon>
        <taxon>Embryophyta</taxon>
        <taxon>Tracheophyta</taxon>
        <taxon>Spermatophyta</taxon>
        <taxon>Magnoliopsida</taxon>
        <taxon>eudicotyledons</taxon>
        <taxon>Gunneridae</taxon>
        <taxon>Pentapetalae</taxon>
        <taxon>rosids</taxon>
        <taxon>malvids</taxon>
        <taxon>Brassicales</taxon>
        <taxon>Brassicaceae</taxon>
        <taxon>Brassiceae</taxon>
        <taxon>Brassica</taxon>
    </lineage>
</organism>
<proteinExistence type="predicted"/>
<sequence length="198" mass="22570">MKSAGRRALQPKNIFNFPAVAAADTQLELKKTKAPPPPLHNDAKEDHHLLLPVPVPVVEAMDASLGEELSAFKKKLERLREDRERTEKLLEEREEAMDLKMSQLLQRGEIQKSLEIQVDRLFRLKELHAYSSKILPVPSLREKEQEKRKSFSFVIVPPSPLHSSSSSSHFPFQPQHFGEQNPQDVEAYAQGSKMEEAD</sequence>
<keyword evidence="4" id="KW-1185">Reference proteome</keyword>
<evidence type="ECO:0000256" key="1">
    <source>
        <dbReference type="SAM" id="Coils"/>
    </source>
</evidence>
<keyword evidence="1" id="KW-0175">Coiled coil</keyword>
<evidence type="ECO:0000313" key="4">
    <source>
        <dbReference type="Proteomes" id="UP000886595"/>
    </source>
</evidence>
<feature type="region of interest" description="Disordered" evidence="2">
    <location>
        <begin position="159"/>
        <end position="198"/>
    </location>
</feature>
<feature type="compositionally biased region" description="Low complexity" evidence="2">
    <location>
        <begin position="161"/>
        <end position="177"/>
    </location>
</feature>
<gene>
    <name evidence="3" type="ORF">Bca52824_004376</name>
</gene>
<accession>A0A8X7WMY6</accession>
<dbReference type="AlphaFoldDB" id="A0A8X7WMY6"/>
<dbReference type="PANTHER" id="PTHR36790:SF1">
    <property type="entry name" value="MYELIN TRANSCRIPTION FACTOR"/>
    <property type="match status" value="1"/>
</dbReference>
<dbReference type="PANTHER" id="PTHR36790">
    <property type="entry name" value="MYELIN TRANSCRIPTION FACTOR"/>
    <property type="match status" value="1"/>
</dbReference>